<evidence type="ECO:0000313" key="3">
    <source>
        <dbReference type="Proteomes" id="UP000183400"/>
    </source>
</evidence>
<gene>
    <name evidence="2" type="ORF">SAMN05444358_1188</name>
</gene>
<evidence type="ECO:0008006" key="4">
    <source>
        <dbReference type="Google" id="ProtNLM"/>
    </source>
</evidence>
<proteinExistence type="predicted"/>
<keyword evidence="3" id="KW-1185">Reference proteome</keyword>
<sequence>MMNIARNSVNRFLAAIFVSAKLVAFSYAVGGAQPAMAGGFTACEQPFIFEGSAANIVPLEYVATSVDRTAIETERSEKLQETARRLSWLFKLDSWHQATYGSLGVVAHMFLGQVCEADEVLQELLLGRSGLPVRKDQILIILHGRIFIEDGQIFVQSQVSGFRRRSHPDEFVMPLAANFASETLSVHLAASDKSLFVSLPVLDMTFAPRVISEDLFDRIDATFLEASRVFTRPDLDAPSDELLFQPGRPRAFSVRITDEPGWIEIEDRFGGHPDRGFIRVNPEASGLFHRNLPELDFLNGLLGFLRVQQVRNSTDFTPTHDRAALQTMNAFERYLGNDLTAYEPEVRALANGLVGFVKASELNDWPGARKAFLRAAELAPTDTHYRNALGVTDAVLCCVDVGSSPYRDPTRWFADAVSVDPKNGEALGNMLHFLEFLSSAEEPPENINVSNLPRTLEVVRKVAEQNPDLIRGGLD</sequence>
<dbReference type="EMBL" id="FNNP01000018">
    <property type="protein sequence ID" value="SDX94109.1"/>
    <property type="molecule type" value="Genomic_DNA"/>
</dbReference>
<name>A0A1H3FVF3_9RHOB</name>
<dbReference type="STRING" id="985054.SAMN05444358_1188"/>
<protein>
    <recommendedName>
        <fullName evidence="4">Tetratricopeptide repeat protein</fullName>
    </recommendedName>
</protein>
<organism evidence="2 3">
    <name type="scientific">Ruegeria halocynthiae</name>
    <dbReference type="NCBI Taxonomy" id="985054"/>
    <lineage>
        <taxon>Bacteria</taxon>
        <taxon>Pseudomonadati</taxon>
        <taxon>Pseudomonadota</taxon>
        <taxon>Alphaproteobacteria</taxon>
        <taxon>Rhodobacterales</taxon>
        <taxon>Roseobacteraceae</taxon>
        <taxon>Ruegeria</taxon>
    </lineage>
</organism>
<accession>A0A1H3FVF3</accession>
<dbReference type="AlphaFoldDB" id="A0A1H3FVF3"/>
<evidence type="ECO:0000256" key="1">
    <source>
        <dbReference type="SAM" id="SignalP"/>
    </source>
</evidence>
<dbReference type="Proteomes" id="UP000183400">
    <property type="component" value="Unassembled WGS sequence"/>
</dbReference>
<reference evidence="3" key="1">
    <citation type="submission" date="2016-10" db="EMBL/GenBank/DDBJ databases">
        <authorList>
            <person name="Varghese N."/>
            <person name="Submissions S."/>
        </authorList>
    </citation>
    <scope>NUCLEOTIDE SEQUENCE [LARGE SCALE GENOMIC DNA]</scope>
    <source>
        <strain evidence="3">DSM 27839</strain>
    </source>
</reference>
<keyword evidence="1" id="KW-0732">Signal</keyword>
<feature type="chain" id="PRO_5010201697" description="Tetratricopeptide repeat protein" evidence="1">
    <location>
        <begin position="38"/>
        <end position="475"/>
    </location>
</feature>
<evidence type="ECO:0000313" key="2">
    <source>
        <dbReference type="EMBL" id="SDX94109.1"/>
    </source>
</evidence>
<feature type="signal peptide" evidence="1">
    <location>
        <begin position="1"/>
        <end position="37"/>
    </location>
</feature>